<dbReference type="GO" id="GO:0000981">
    <property type="term" value="F:DNA-binding transcription factor activity, RNA polymerase II-specific"/>
    <property type="evidence" value="ECO:0007669"/>
    <property type="project" value="InterPro"/>
</dbReference>
<dbReference type="AlphaFoldDB" id="A0A6G1FQI5"/>
<dbReference type="GO" id="GO:0005634">
    <property type="term" value="C:nucleus"/>
    <property type="evidence" value="ECO:0007669"/>
    <property type="project" value="TreeGrafter"/>
</dbReference>
<dbReference type="PROSITE" id="PS50048">
    <property type="entry name" value="ZN2_CY6_FUNGAL_2"/>
    <property type="match status" value="1"/>
</dbReference>
<protein>
    <recommendedName>
        <fullName evidence="5">Zn(2)-C6 fungal-type domain-containing protein</fullName>
    </recommendedName>
</protein>
<keyword evidence="7" id="KW-1185">Reference proteome</keyword>
<dbReference type="SMART" id="SM00066">
    <property type="entry name" value="GAL4"/>
    <property type="match status" value="1"/>
</dbReference>
<evidence type="ECO:0000256" key="2">
    <source>
        <dbReference type="ARBA" id="ARBA00023015"/>
    </source>
</evidence>
<proteinExistence type="predicted"/>
<evidence type="ECO:0000256" key="4">
    <source>
        <dbReference type="ARBA" id="ARBA00023242"/>
    </source>
</evidence>
<keyword evidence="1" id="KW-0479">Metal-binding</keyword>
<keyword evidence="3" id="KW-0804">Transcription</keyword>
<evidence type="ECO:0000256" key="1">
    <source>
        <dbReference type="ARBA" id="ARBA00022723"/>
    </source>
</evidence>
<dbReference type="CDD" id="cd00067">
    <property type="entry name" value="GAL4"/>
    <property type="match status" value="1"/>
</dbReference>
<evidence type="ECO:0000313" key="6">
    <source>
        <dbReference type="EMBL" id="KAF1808095.1"/>
    </source>
</evidence>
<evidence type="ECO:0000313" key="7">
    <source>
        <dbReference type="Proteomes" id="UP000504638"/>
    </source>
</evidence>
<dbReference type="InterPro" id="IPR007219">
    <property type="entry name" value="XnlR_reg_dom"/>
</dbReference>
<dbReference type="Proteomes" id="UP000504638">
    <property type="component" value="Unplaced"/>
</dbReference>
<dbReference type="InterPro" id="IPR001138">
    <property type="entry name" value="Zn2Cys6_DnaBD"/>
</dbReference>
<dbReference type="PROSITE" id="PS00463">
    <property type="entry name" value="ZN2_CY6_FUNGAL_1"/>
    <property type="match status" value="1"/>
</dbReference>
<dbReference type="Pfam" id="PF04082">
    <property type="entry name" value="Fungal_trans"/>
    <property type="match status" value="1"/>
</dbReference>
<dbReference type="InterPro" id="IPR051127">
    <property type="entry name" value="Fungal_SecMet_Regulators"/>
</dbReference>
<dbReference type="OrthoDB" id="2571985at2759"/>
<dbReference type="CDD" id="cd12148">
    <property type="entry name" value="fungal_TF_MHR"/>
    <property type="match status" value="1"/>
</dbReference>
<dbReference type="InterPro" id="IPR036864">
    <property type="entry name" value="Zn2-C6_fun-type_DNA-bd_sf"/>
</dbReference>
<organism evidence="6">
    <name type="scientific">Eremomyces bilateralis CBS 781.70</name>
    <dbReference type="NCBI Taxonomy" id="1392243"/>
    <lineage>
        <taxon>Eukaryota</taxon>
        <taxon>Fungi</taxon>
        <taxon>Dikarya</taxon>
        <taxon>Ascomycota</taxon>
        <taxon>Pezizomycotina</taxon>
        <taxon>Dothideomycetes</taxon>
        <taxon>Dothideomycetes incertae sedis</taxon>
        <taxon>Eremomycetales</taxon>
        <taxon>Eremomycetaceae</taxon>
        <taxon>Eremomyces</taxon>
    </lineage>
</organism>
<gene>
    <name evidence="6 8" type="ORF">P152DRAFT_462900</name>
</gene>
<evidence type="ECO:0000256" key="3">
    <source>
        <dbReference type="ARBA" id="ARBA00023163"/>
    </source>
</evidence>
<dbReference type="SMART" id="SM00906">
    <property type="entry name" value="Fungal_trans"/>
    <property type="match status" value="1"/>
</dbReference>
<dbReference type="Gene3D" id="4.10.240.10">
    <property type="entry name" value="Zn(2)-C6 fungal-type DNA-binding domain"/>
    <property type="match status" value="1"/>
</dbReference>
<evidence type="ECO:0000313" key="8">
    <source>
        <dbReference type="RefSeq" id="XP_033529726.1"/>
    </source>
</evidence>
<feature type="domain" description="Zn(2)-C6 fungal-type" evidence="5">
    <location>
        <begin position="14"/>
        <end position="43"/>
    </location>
</feature>
<dbReference type="EMBL" id="ML975191">
    <property type="protein sequence ID" value="KAF1808095.1"/>
    <property type="molecule type" value="Genomic_DNA"/>
</dbReference>
<accession>A0A6G1FQI5</accession>
<dbReference type="SUPFAM" id="SSF57701">
    <property type="entry name" value="Zn2/Cys6 DNA-binding domain"/>
    <property type="match status" value="1"/>
</dbReference>
<name>A0A6G1FQI5_9PEZI</name>
<dbReference type="GeneID" id="54421003"/>
<dbReference type="GO" id="GO:0000978">
    <property type="term" value="F:RNA polymerase II cis-regulatory region sequence-specific DNA binding"/>
    <property type="evidence" value="ECO:0007669"/>
    <property type="project" value="TreeGrafter"/>
</dbReference>
<dbReference type="GO" id="GO:0006351">
    <property type="term" value="P:DNA-templated transcription"/>
    <property type="evidence" value="ECO:0007669"/>
    <property type="project" value="InterPro"/>
</dbReference>
<dbReference type="RefSeq" id="XP_033529726.1">
    <property type="nucleotide sequence ID" value="XM_033680433.1"/>
</dbReference>
<dbReference type="Pfam" id="PF00172">
    <property type="entry name" value="Zn_clus"/>
    <property type="match status" value="1"/>
</dbReference>
<evidence type="ECO:0000259" key="5">
    <source>
        <dbReference type="PROSITE" id="PS50048"/>
    </source>
</evidence>
<reference evidence="6 8" key="1">
    <citation type="submission" date="2020-01" db="EMBL/GenBank/DDBJ databases">
        <authorList>
            <consortium name="DOE Joint Genome Institute"/>
            <person name="Haridas S."/>
            <person name="Albert R."/>
            <person name="Binder M."/>
            <person name="Bloem J."/>
            <person name="Labutti K."/>
            <person name="Salamov A."/>
            <person name="Andreopoulos B."/>
            <person name="Baker S.E."/>
            <person name="Barry K."/>
            <person name="Bills G."/>
            <person name="Bluhm B.H."/>
            <person name="Cannon C."/>
            <person name="Castanera R."/>
            <person name="Culley D.E."/>
            <person name="Daum C."/>
            <person name="Ezra D."/>
            <person name="Gonzalez J.B."/>
            <person name="Henrissat B."/>
            <person name="Kuo A."/>
            <person name="Liang C."/>
            <person name="Lipzen A."/>
            <person name="Lutzoni F."/>
            <person name="Magnuson J."/>
            <person name="Mondo S."/>
            <person name="Nolan M."/>
            <person name="Ohm R."/>
            <person name="Pangilinan J."/>
            <person name="Park H.-J."/>
            <person name="Ramirez L."/>
            <person name="Alfaro M."/>
            <person name="Sun H."/>
            <person name="Tritt A."/>
            <person name="Yoshinaga Y."/>
            <person name="Zwiers L.-H."/>
            <person name="Turgeon B.G."/>
            <person name="Goodwin S.B."/>
            <person name="Spatafora J.W."/>
            <person name="Crous P.W."/>
            <person name="Grigoriev I.V."/>
        </authorList>
    </citation>
    <scope>NUCLEOTIDE SEQUENCE</scope>
    <source>
        <strain evidence="6 8">CBS 781.70</strain>
    </source>
</reference>
<keyword evidence="2" id="KW-0805">Transcription regulation</keyword>
<dbReference type="GO" id="GO:0000435">
    <property type="term" value="P:positive regulation of transcription from RNA polymerase II promoter by galactose"/>
    <property type="evidence" value="ECO:0007669"/>
    <property type="project" value="TreeGrafter"/>
</dbReference>
<sequence>MPVNKRRYPRVVQACNTCRAKKYKCDGHLPCFHCQRLGRECIFQGEVNSHSPYSIRYVKDLEKSLERAEAALHIQGIPQLGNTDPKQTGSVKEHVVVQQSQLNVLWPSESGDSTIDSIAGAARQGAAPVDIPNKEAPDDISTDVMDINGVSRRFEFHGRTSSLAFLDRLMKLKERNSASRFLGCPILSRQAVIEFQNEAFMKFRETLRVFDKVQENYYPHYAFLFIDSYFKTLHYVHPILDQHVFLERCSSLWTGRGISIHQSFKVLYFAVLSLGALTRTWIEDSINGMDRNTWALMLFERAELAMGRLGSLNDLEAVQAAMIMAQVCQHQLNPNLAYTYLGTALRTSFSMGINRIAPFRTRHFPQDSPSVVVSRTWWDLYSMETELSITLGRENMLGLDSYHNRPPPLVSVNNESENTIISVMLGLSRILQEISRKIYWEETALSEKLERAGEYERRLNSWLVELPPNIRPKPFSGATKARLLLGNHYWPELQRLVLHLRYLHTRIVLFYVFFLHEQKGHKNGRDAKKVAAYSANCKNAAVEIIECIHSTYSAHHFFRSWWNNTTYIAFGLSILVATFSREPAIARPKSAILLYINQAIEVLGVMDECPVACNIGKFIRELVDTLLATGTSRNDSEGEPQAE</sequence>
<keyword evidence="4" id="KW-0539">Nucleus</keyword>
<reference evidence="8" key="2">
    <citation type="submission" date="2020-04" db="EMBL/GenBank/DDBJ databases">
        <authorList>
            <consortium name="NCBI Genome Project"/>
        </authorList>
    </citation>
    <scope>NUCLEOTIDE SEQUENCE</scope>
    <source>
        <strain evidence="8">CBS 781.70</strain>
    </source>
</reference>
<dbReference type="GO" id="GO:0008270">
    <property type="term" value="F:zinc ion binding"/>
    <property type="evidence" value="ECO:0007669"/>
    <property type="project" value="InterPro"/>
</dbReference>
<reference evidence="8" key="3">
    <citation type="submission" date="2025-04" db="UniProtKB">
        <authorList>
            <consortium name="RefSeq"/>
        </authorList>
    </citation>
    <scope>IDENTIFICATION</scope>
    <source>
        <strain evidence="8">CBS 781.70</strain>
    </source>
</reference>
<dbReference type="PANTHER" id="PTHR47424:SF15">
    <property type="entry name" value="ZN(II)2CYS6 TRANSCRIPTION FACTOR (EUROFUNG)"/>
    <property type="match status" value="1"/>
</dbReference>
<dbReference type="PANTHER" id="PTHR47424">
    <property type="entry name" value="REGULATORY PROTEIN GAL4"/>
    <property type="match status" value="1"/>
</dbReference>